<reference evidence="2" key="1">
    <citation type="journal article" date="2022" name="bioRxiv">
        <title>Sequencing and chromosome-scale assembly of the giantPleurodeles waltlgenome.</title>
        <authorList>
            <person name="Brown T."/>
            <person name="Elewa A."/>
            <person name="Iarovenko S."/>
            <person name="Subramanian E."/>
            <person name="Araus A.J."/>
            <person name="Petzold A."/>
            <person name="Susuki M."/>
            <person name="Suzuki K.-i.T."/>
            <person name="Hayashi T."/>
            <person name="Toyoda A."/>
            <person name="Oliveira C."/>
            <person name="Osipova E."/>
            <person name="Leigh N.D."/>
            <person name="Simon A."/>
            <person name="Yun M.H."/>
        </authorList>
    </citation>
    <scope>NUCLEOTIDE SEQUENCE</scope>
    <source>
        <strain evidence="2">20211129_DDA</strain>
        <tissue evidence="2">Liver</tissue>
    </source>
</reference>
<keyword evidence="3" id="KW-1185">Reference proteome</keyword>
<evidence type="ECO:0000313" key="2">
    <source>
        <dbReference type="EMBL" id="KAJ1128208.1"/>
    </source>
</evidence>
<accession>A0AAV7PNW4</accession>
<organism evidence="2 3">
    <name type="scientific">Pleurodeles waltl</name>
    <name type="common">Iberian ribbed newt</name>
    <dbReference type="NCBI Taxonomy" id="8319"/>
    <lineage>
        <taxon>Eukaryota</taxon>
        <taxon>Metazoa</taxon>
        <taxon>Chordata</taxon>
        <taxon>Craniata</taxon>
        <taxon>Vertebrata</taxon>
        <taxon>Euteleostomi</taxon>
        <taxon>Amphibia</taxon>
        <taxon>Batrachia</taxon>
        <taxon>Caudata</taxon>
        <taxon>Salamandroidea</taxon>
        <taxon>Salamandridae</taxon>
        <taxon>Pleurodelinae</taxon>
        <taxon>Pleurodeles</taxon>
    </lineage>
</organism>
<feature type="region of interest" description="Disordered" evidence="1">
    <location>
        <begin position="29"/>
        <end position="87"/>
    </location>
</feature>
<evidence type="ECO:0000256" key="1">
    <source>
        <dbReference type="SAM" id="MobiDB-lite"/>
    </source>
</evidence>
<comment type="caution">
    <text evidence="2">The sequence shown here is derived from an EMBL/GenBank/DDBJ whole genome shotgun (WGS) entry which is preliminary data.</text>
</comment>
<dbReference type="AlphaFoldDB" id="A0AAV7PNW4"/>
<dbReference type="Proteomes" id="UP001066276">
    <property type="component" value="Chromosome 7"/>
</dbReference>
<dbReference type="EMBL" id="JANPWB010000011">
    <property type="protein sequence ID" value="KAJ1128208.1"/>
    <property type="molecule type" value="Genomic_DNA"/>
</dbReference>
<sequence>MALWPLRPAPAARSLGRLANFAMRPALAAALQPPRSQANSGAGGGRARRERDQGRRSSSARSASHRARARKTRLRFARSPRGAHSSQ</sequence>
<feature type="compositionally biased region" description="Low complexity" evidence="1">
    <location>
        <begin position="29"/>
        <end position="40"/>
    </location>
</feature>
<evidence type="ECO:0000313" key="3">
    <source>
        <dbReference type="Proteomes" id="UP001066276"/>
    </source>
</evidence>
<name>A0AAV7PNW4_PLEWA</name>
<protein>
    <submittedName>
        <fullName evidence="2">Uncharacterized protein</fullName>
    </submittedName>
</protein>
<gene>
    <name evidence="2" type="ORF">NDU88_006587</name>
</gene>
<feature type="compositionally biased region" description="Basic residues" evidence="1">
    <location>
        <begin position="63"/>
        <end position="78"/>
    </location>
</feature>
<proteinExistence type="predicted"/>